<evidence type="ECO:0000256" key="6">
    <source>
        <dbReference type="ARBA" id="ARBA00022723"/>
    </source>
</evidence>
<dbReference type="SUPFAM" id="SSF56112">
    <property type="entry name" value="Protein kinase-like (PK-like)"/>
    <property type="match status" value="1"/>
</dbReference>
<dbReference type="FunFam" id="1.10.510.10:FF:000023">
    <property type="entry name" value="Protein kinase C"/>
    <property type="match status" value="1"/>
</dbReference>
<dbReference type="EC" id="2.7.11.13" evidence="2"/>
<evidence type="ECO:0000256" key="3">
    <source>
        <dbReference type="ARBA" id="ARBA00022527"/>
    </source>
</evidence>
<keyword evidence="3" id="KW-0723">Serine/threonine-protein kinase</keyword>
<dbReference type="InterPro" id="IPR017892">
    <property type="entry name" value="Pkinase_C"/>
</dbReference>
<dbReference type="InterPro" id="IPR020454">
    <property type="entry name" value="DAG/PE-bd"/>
</dbReference>
<dbReference type="FunFam" id="3.30.60.20:FF:000006">
    <property type="entry name" value="Protein kinase C"/>
    <property type="match status" value="1"/>
</dbReference>
<keyword evidence="9" id="KW-0863">Zinc-finger</keyword>
<dbReference type="AlphaFoldDB" id="A0A226EFH5"/>
<feature type="domain" description="Protein kinase" evidence="18">
    <location>
        <begin position="481"/>
        <end position="743"/>
    </location>
</feature>
<dbReference type="SUPFAM" id="SSF49562">
    <property type="entry name" value="C2 domain (Calcium/lipid-binding domain, CaLB)"/>
    <property type="match status" value="1"/>
</dbReference>
<evidence type="ECO:0000256" key="12">
    <source>
        <dbReference type="ARBA" id="ARBA00022837"/>
    </source>
</evidence>
<feature type="domain" description="C2" evidence="17">
    <location>
        <begin position="198"/>
        <end position="317"/>
    </location>
</feature>
<dbReference type="GO" id="GO:0008270">
    <property type="term" value="F:zinc ion binding"/>
    <property type="evidence" value="ECO:0007669"/>
    <property type="project" value="UniProtKB-KW"/>
</dbReference>
<dbReference type="Pfam" id="PF00433">
    <property type="entry name" value="Pkinase_C"/>
    <property type="match status" value="2"/>
</dbReference>
<dbReference type="CDD" id="cd20833">
    <property type="entry name" value="C1_cPKC_rpt1"/>
    <property type="match status" value="1"/>
</dbReference>
<dbReference type="PROSITE" id="PS50011">
    <property type="entry name" value="PROTEIN_KINASE_DOM"/>
    <property type="match status" value="1"/>
</dbReference>
<keyword evidence="4" id="KW-0597">Phosphoprotein</keyword>
<keyword evidence="6" id="KW-0479">Metal-binding</keyword>
<dbReference type="Pfam" id="PF00130">
    <property type="entry name" value="C1_1"/>
    <property type="match status" value="2"/>
</dbReference>
<dbReference type="Pfam" id="PF00168">
    <property type="entry name" value="C2"/>
    <property type="match status" value="2"/>
</dbReference>
<dbReference type="OrthoDB" id="63267at2759"/>
<evidence type="ECO:0000256" key="8">
    <source>
        <dbReference type="ARBA" id="ARBA00022741"/>
    </source>
</evidence>
<dbReference type="GO" id="GO:0004697">
    <property type="term" value="F:diacylglycerol-dependent serine/threonine kinase activity"/>
    <property type="evidence" value="ECO:0007669"/>
    <property type="project" value="UniProtKB-EC"/>
</dbReference>
<protein>
    <recommendedName>
        <fullName evidence="2">protein kinase C</fullName>
        <ecNumber evidence="2">2.7.11.13</ecNumber>
    </recommendedName>
</protein>
<keyword evidence="22" id="KW-1185">Reference proteome</keyword>
<proteinExistence type="inferred from homology"/>
<evidence type="ECO:0000256" key="15">
    <source>
        <dbReference type="ARBA" id="ARBA00047470"/>
    </source>
</evidence>
<evidence type="ECO:0000256" key="1">
    <source>
        <dbReference type="ARBA" id="ARBA00005490"/>
    </source>
</evidence>
<dbReference type="PRINTS" id="PR00008">
    <property type="entry name" value="DAGPEDOMAIN"/>
</dbReference>
<dbReference type="Gene3D" id="3.30.200.20">
    <property type="entry name" value="Phosphorylase Kinase, domain 1"/>
    <property type="match status" value="2"/>
</dbReference>
<keyword evidence="11" id="KW-0862">Zinc</keyword>
<dbReference type="PROSITE" id="PS00108">
    <property type="entry name" value="PROTEIN_KINASE_ST"/>
    <property type="match status" value="1"/>
</dbReference>
<feature type="domain" description="AGC-kinase C-terminal" evidence="20">
    <location>
        <begin position="744"/>
        <end position="818"/>
    </location>
</feature>
<evidence type="ECO:0000259" key="19">
    <source>
        <dbReference type="PROSITE" id="PS50081"/>
    </source>
</evidence>
<evidence type="ECO:0000256" key="11">
    <source>
        <dbReference type="ARBA" id="ARBA00022833"/>
    </source>
</evidence>
<dbReference type="Gene3D" id="3.30.60.20">
    <property type="match status" value="2"/>
</dbReference>
<keyword evidence="8" id="KW-0547">Nucleotide-binding</keyword>
<dbReference type="CDD" id="cd04026">
    <property type="entry name" value="C2_PKC_alpha_gamma"/>
    <property type="match status" value="1"/>
</dbReference>
<dbReference type="Gene3D" id="2.60.40.150">
    <property type="entry name" value="C2 domain"/>
    <property type="match status" value="2"/>
</dbReference>
<dbReference type="SMART" id="SM00133">
    <property type="entry name" value="S_TK_X"/>
    <property type="match status" value="2"/>
</dbReference>
<feature type="domain" description="Phorbol-ester/DAG-type" evidence="19">
    <location>
        <begin position="76"/>
        <end position="126"/>
    </location>
</feature>
<dbReference type="PRINTS" id="PR00360">
    <property type="entry name" value="C2DOMAIN"/>
</dbReference>
<dbReference type="SMART" id="SM00109">
    <property type="entry name" value="C1"/>
    <property type="match status" value="2"/>
</dbReference>
<keyword evidence="13" id="KW-0067">ATP-binding</keyword>
<dbReference type="InterPro" id="IPR046349">
    <property type="entry name" value="C1-like_sf"/>
</dbReference>
<dbReference type="EMBL" id="LNIX01000004">
    <property type="protein sequence ID" value="OXA55857.1"/>
    <property type="molecule type" value="Genomic_DNA"/>
</dbReference>
<evidence type="ECO:0000259" key="17">
    <source>
        <dbReference type="PROSITE" id="PS50004"/>
    </source>
</evidence>
<comment type="catalytic activity">
    <reaction evidence="15">
        <text>L-seryl-[protein] + ATP = O-phospho-L-seryl-[protein] + ADP + H(+)</text>
        <dbReference type="Rhea" id="RHEA:17989"/>
        <dbReference type="Rhea" id="RHEA-COMP:9863"/>
        <dbReference type="Rhea" id="RHEA-COMP:11604"/>
        <dbReference type="ChEBI" id="CHEBI:15378"/>
        <dbReference type="ChEBI" id="CHEBI:29999"/>
        <dbReference type="ChEBI" id="CHEBI:30616"/>
        <dbReference type="ChEBI" id="CHEBI:83421"/>
        <dbReference type="ChEBI" id="CHEBI:456216"/>
        <dbReference type="EC" id="2.7.11.13"/>
    </reaction>
</comment>
<feature type="domain" description="Phorbol-ester/DAG-type" evidence="19">
    <location>
        <begin position="141"/>
        <end position="191"/>
    </location>
</feature>
<dbReference type="InterPro" id="IPR002219">
    <property type="entry name" value="PKC_DAG/PE"/>
</dbReference>
<keyword evidence="5" id="KW-0808">Transferase</keyword>
<dbReference type="FunFam" id="3.30.200.20:FF:000080">
    <property type="entry name" value="Protein kinase C"/>
    <property type="match status" value="1"/>
</dbReference>
<feature type="region of interest" description="Disordered" evidence="16">
    <location>
        <begin position="759"/>
        <end position="784"/>
    </location>
</feature>
<dbReference type="STRING" id="158441.A0A226EFH5"/>
<dbReference type="PANTHER" id="PTHR24351">
    <property type="entry name" value="RIBOSOMAL PROTEIN S6 KINASE"/>
    <property type="match status" value="1"/>
</dbReference>
<evidence type="ECO:0000256" key="4">
    <source>
        <dbReference type="ARBA" id="ARBA00022553"/>
    </source>
</evidence>
<dbReference type="OMA" id="NPEYPHT"/>
<keyword evidence="12" id="KW-0106">Calcium</keyword>
<keyword evidence="10 21" id="KW-0418">Kinase</keyword>
<dbReference type="PROSITE" id="PS51285">
    <property type="entry name" value="AGC_KINASE_CTER"/>
    <property type="match status" value="2"/>
</dbReference>
<evidence type="ECO:0000256" key="13">
    <source>
        <dbReference type="ARBA" id="ARBA00022840"/>
    </source>
</evidence>
<comment type="catalytic activity">
    <reaction evidence="14">
        <text>L-threonyl-[protein] + ATP = O-phospho-L-threonyl-[protein] + ADP + H(+)</text>
        <dbReference type="Rhea" id="RHEA:46608"/>
        <dbReference type="Rhea" id="RHEA-COMP:11060"/>
        <dbReference type="Rhea" id="RHEA-COMP:11605"/>
        <dbReference type="ChEBI" id="CHEBI:15378"/>
        <dbReference type="ChEBI" id="CHEBI:30013"/>
        <dbReference type="ChEBI" id="CHEBI:30616"/>
        <dbReference type="ChEBI" id="CHEBI:61977"/>
        <dbReference type="ChEBI" id="CHEBI:456216"/>
        <dbReference type="EC" id="2.7.11.13"/>
    </reaction>
</comment>
<dbReference type="SUPFAM" id="SSF57889">
    <property type="entry name" value="Cysteine-rich domain"/>
    <property type="match status" value="2"/>
</dbReference>
<evidence type="ECO:0000256" key="2">
    <source>
        <dbReference type="ARBA" id="ARBA00012429"/>
    </source>
</evidence>
<dbReference type="Proteomes" id="UP000198287">
    <property type="component" value="Unassembled WGS sequence"/>
</dbReference>
<dbReference type="FunFam" id="3.30.60.20:FF:000052">
    <property type="entry name" value="Protein kinase C"/>
    <property type="match status" value="1"/>
</dbReference>
<dbReference type="InterPro" id="IPR011009">
    <property type="entry name" value="Kinase-like_dom_sf"/>
</dbReference>
<accession>A0A226EFH5</accession>
<keyword evidence="7" id="KW-0677">Repeat</keyword>
<dbReference type="PROSITE" id="PS50081">
    <property type="entry name" value="ZF_DAG_PE_2"/>
    <property type="match status" value="2"/>
</dbReference>
<sequence length="898" mass="101609">MSSRKSVDHGGGGGGGAGGVGDDKPQRMIYQWSIMGEHGGGGDDDGMGGDINTMFGLRQRGRKGALKKKNVYEVKDHKFIPRFFKQPTFCSHCKDFIWGFGKQGYQCNICSFVVHKRCHEFVSFTCPGADKGADSDDSRTKHKFKAHTYGSPTFCDHCGSLLYGVLHQGMKCTACDMNVHKRCEEQVPNLCGCDHTERRGRLELKITCVGNKLTIDVRQAKNLIPMDPNGASDPYVKMKLIPDESGLKRKTKTIKNNLNPVWNETLVLTTTGRTADWDETYGINNNVVQARRRGDTLKNVGVKLASFLARDGIRGKFAGGNVTNLGGNLTEFIQKFQIRKNWGVQGYISKAFTKLRGLGRWDGESYGTKCELKPEDKDRRLLIEVWDWDRTSRNDFMGSLSFGISEVLKQPVDGWFKLLTQEEGEFYNVPVPEESVDLLQVKNQMRGTTIHTRSPSQKSSISVERRAPTVEDKEVPHNMNKKDVIRATDFNFLMVMLAERKGTDELYAIKILKKDIIIQDDDVECTMVEKRVLALSSKPPFLVQLHSCFQTMDRLYFVMEYVNGGDLMFQIQQFGKFKEPVAVFYSAEIAIGLFFLHSRGIIYRDLKLDNVLLDQDGHIKIADFGMCKEGILTDKTTKTFCGTPDYIAPEIILYQPYGKSVDWWAYGVLLYEMLVGQPPFDGEDEEELFAAITDHNVSYPKAMSKEAKEACKGFLTKNPVKRLGCGAKGEDNGENNVRVHPFFRRIDWERIENREVQPPFKPRIKNPRLGENFDPIFTKGRTTLTPPDKNAAMILSNLNGSEFPCFSFCNPHFEPMVGDDVVIPVPGFDDLSMKTNSSPLRPVTPTPAKHRKDVSNFDKQFTLEKLELTPTDKLFMMNLDQTEFQGFSFLNPEYVQHI</sequence>
<comment type="similarity">
    <text evidence="1">Belongs to the protein kinase superfamily. AGC Ser/Thr protein kinase family. PKC subfamily.</text>
</comment>
<evidence type="ECO:0000259" key="18">
    <source>
        <dbReference type="PROSITE" id="PS50011"/>
    </source>
</evidence>
<evidence type="ECO:0000256" key="9">
    <source>
        <dbReference type="ARBA" id="ARBA00022771"/>
    </source>
</evidence>
<dbReference type="PROSITE" id="PS50004">
    <property type="entry name" value="C2"/>
    <property type="match status" value="1"/>
</dbReference>
<dbReference type="CDD" id="cd20836">
    <property type="entry name" value="C1_cPKC_rpt2"/>
    <property type="match status" value="1"/>
</dbReference>
<dbReference type="SMART" id="SM00239">
    <property type="entry name" value="C2"/>
    <property type="match status" value="1"/>
</dbReference>
<feature type="compositionally biased region" description="Gly residues" evidence="16">
    <location>
        <begin position="9"/>
        <end position="20"/>
    </location>
</feature>
<evidence type="ECO:0000256" key="5">
    <source>
        <dbReference type="ARBA" id="ARBA00022679"/>
    </source>
</evidence>
<evidence type="ECO:0000313" key="22">
    <source>
        <dbReference type="Proteomes" id="UP000198287"/>
    </source>
</evidence>
<dbReference type="SMART" id="SM00220">
    <property type="entry name" value="S_TKc"/>
    <property type="match status" value="1"/>
</dbReference>
<evidence type="ECO:0000313" key="21">
    <source>
        <dbReference type="EMBL" id="OXA55857.1"/>
    </source>
</evidence>
<feature type="domain" description="AGC-kinase C-terminal" evidence="20">
    <location>
        <begin position="824"/>
        <end position="898"/>
    </location>
</feature>
<dbReference type="InterPro" id="IPR000719">
    <property type="entry name" value="Prot_kinase_dom"/>
</dbReference>
<dbReference type="InterPro" id="IPR000008">
    <property type="entry name" value="C2_dom"/>
</dbReference>
<feature type="compositionally biased region" description="Polar residues" evidence="16">
    <location>
        <begin position="448"/>
        <end position="462"/>
    </location>
</feature>
<dbReference type="InterPro" id="IPR008271">
    <property type="entry name" value="Ser/Thr_kinase_AS"/>
</dbReference>
<dbReference type="InterPro" id="IPR000961">
    <property type="entry name" value="AGC-kinase_C"/>
</dbReference>
<name>A0A226EFH5_FOLCA</name>
<evidence type="ECO:0000256" key="10">
    <source>
        <dbReference type="ARBA" id="ARBA00022777"/>
    </source>
</evidence>
<dbReference type="Gene3D" id="1.10.510.10">
    <property type="entry name" value="Transferase(Phosphotransferase) domain 1"/>
    <property type="match status" value="1"/>
</dbReference>
<dbReference type="GO" id="GO:0106310">
    <property type="term" value="F:protein serine kinase activity"/>
    <property type="evidence" value="ECO:0007669"/>
    <property type="project" value="RHEA"/>
</dbReference>
<comment type="caution">
    <text evidence="21">The sequence shown here is derived from an EMBL/GenBank/DDBJ whole genome shotgun (WGS) entry which is preliminary data.</text>
</comment>
<dbReference type="InterPro" id="IPR035892">
    <property type="entry name" value="C2_domain_sf"/>
</dbReference>
<evidence type="ECO:0000259" key="20">
    <source>
        <dbReference type="PROSITE" id="PS51285"/>
    </source>
</evidence>
<feature type="region of interest" description="Disordered" evidence="16">
    <location>
        <begin position="1"/>
        <end position="23"/>
    </location>
</feature>
<dbReference type="CDD" id="cd05587">
    <property type="entry name" value="STKc_cPKC"/>
    <property type="match status" value="1"/>
</dbReference>
<organism evidence="21 22">
    <name type="scientific">Folsomia candida</name>
    <name type="common">Springtail</name>
    <dbReference type="NCBI Taxonomy" id="158441"/>
    <lineage>
        <taxon>Eukaryota</taxon>
        <taxon>Metazoa</taxon>
        <taxon>Ecdysozoa</taxon>
        <taxon>Arthropoda</taxon>
        <taxon>Hexapoda</taxon>
        <taxon>Collembola</taxon>
        <taxon>Entomobryomorpha</taxon>
        <taxon>Isotomoidea</taxon>
        <taxon>Isotomidae</taxon>
        <taxon>Proisotominae</taxon>
        <taxon>Folsomia</taxon>
    </lineage>
</organism>
<gene>
    <name evidence="21" type="ORF">Fcan01_09142</name>
</gene>
<dbReference type="PROSITE" id="PS00479">
    <property type="entry name" value="ZF_DAG_PE_1"/>
    <property type="match status" value="1"/>
</dbReference>
<evidence type="ECO:0000256" key="14">
    <source>
        <dbReference type="ARBA" id="ARBA00047272"/>
    </source>
</evidence>
<dbReference type="Pfam" id="PF00069">
    <property type="entry name" value="Pkinase"/>
    <property type="match status" value="1"/>
</dbReference>
<evidence type="ECO:0000256" key="7">
    <source>
        <dbReference type="ARBA" id="ARBA00022737"/>
    </source>
</evidence>
<feature type="region of interest" description="Disordered" evidence="16">
    <location>
        <begin position="448"/>
        <end position="471"/>
    </location>
</feature>
<reference evidence="21 22" key="1">
    <citation type="submission" date="2015-12" db="EMBL/GenBank/DDBJ databases">
        <title>The genome of Folsomia candida.</title>
        <authorList>
            <person name="Faddeeva A."/>
            <person name="Derks M.F."/>
            <person name="Anvar Y."/>
            <person name="Smit S."/>
            <person name="Van Straalen N."/>
            <person name="Roelofs D."/>
        </authorList>
    </citation>
    <scope>NUCLEOTIDE SEQUENCE [LARGE SCALE GENOMIC DNA]</scope>
    <source>
        <strain evidence="21 22">VU population</strain>
        <tissue evidence="21">Whole body</tissue>
    </source>
</reference>
<dbReference type="GO" id="GO:0005524">
    <property type="term" value="F:ATP binding"/>
    <property type="evidence" value="ECO:0007669"/>
    <property type="project" value="UniProtKB-KW"/>
</dbReference>
<evidence type="ECO:0000256" key="16">
    <source>
        <dbReference type="SAM" id="MobiDB-lite"/>
    </source>
</evidence>